<evidence type="ECO:0000256" key="1">
    <source>
        <dbReference type="HAMAP-Rule" id="MF_01411"/>
    </source>
</evidence>
<dbReference type="OrthoDB" id="9760225at2"/>
<evidence type="ECO:0000259" key="2">
    <source>
        <dbReference type="Pfam" id="PF04453"/>
    </source>
</evidence>
<dbReference type="HAMAP" id="MF_01411">
    <property type="entry name" value="LPS_assembly_LptD"/>
    <property type="match status" value="1"/>
</dbReference>
<dbReference type="InterPro" id="IPR007543">
    <property type="entry name" value="LptD_C"/>
</dbReference>
<protein>
    <recommendedName>
        <fullName evidence="1">LPS-assembly protein LptD</fullName>
    </recommendedName>
</protein>
<dbReference type="Pfam" id="PF04453">
    <property type="entry name" value="LptD"/>
    <property type="match status" value="1"/>
</dbReference>
<reference evidence="3 4" key="1">
    <citation type="submission" date="2016-10" db="EMBL/GenBank/DDBJ databases">
        <authorList>
            <person name="de Groot N.N."/>
        </authorList>
    </citation>
    <scope>NUCLEOTIDE SEQUENCE [LARGE SCALE GENOMIC DNA]</scope>
    <source>
        <strain evidence="3 4">DSM 16199</strain>
    </source>
</reference>
<dbReference type="GO" id="GO:0015920">
    <property type="term" value="P:lipopolysaccharide transport"/>
    <property type="evidence" value="ECO:0007669"/>
    <property type="project" value="InterPro"/>
</dbReference>
<accession>A0A1I4CPG6</accession>
<dbReference type="InterPro" id="IPR050218">
    <property type="entry name" value="LptD"/>
</dbReference>
<proteinExistence type="inferred from homology"/>
<comment type="similarity">
    <text evidence="1">Belongs to the LptD family.</text>
</comment>
<dbReference type="GO" id="GO:0009279">
    <property type="term" value="C:cell outer membrane"/>
    <property type="evidence" value="ECO:0007669"/>
    <property type="project" value="UniProtKB-SubCell"/>
</dbReference>
<feature type="chain" id="PRO_5011804591" description="LPS-assembly protein LptD" evidence="1">
    <location>
        <begin position="21"/>
        <end position="701"/>
    </location>
</feature>
<comment type="subunit">
    <text evidence="1">Component of the lipopolysaccharide transport and assembly complex.</text>
</comment>
<evidence type="ECO:0000313" key="4">
    <source>
        <dbReference type="Proteomes" id="UP000199550"/>
    </source>
</evidence>
<keyword evidence="4" id="KW-1185">Reference proteome</keyword>
<comment type="caution">
    <text evidence="1">Lacks conserved residue(s) required for the propagation of feature annotation.</text>
</comment>
<evidence type="ECO:0000313" key="3">
    <source>
        <dbReference type="EMBL" id="SFK81861.1"/>
    </source>
</evidence>
<keyword evidence="1" id="KW-0998">Cell outer membrane</keyword>
<dbReference type="PANTHER" id="PTHR30189">
    <property type="entry name" value="LPS-ASSEMBLY PROTEIN"/>
    <property type="match status" value="1"/>
</dbReference>
<dbReference type="Proteomes" id="UP000199550">
    <property type="component" value="Unassembled WGS sequence"/>
</dbReference>
<dbReference type="GO" id="GO:0043165">
    <property type="term" value="P:Gram-negative-bacterium-type cell outer membrane assembly"/>
    <property type="evidence" value="ECO:0007669"/>
    <property type="project" value="UniProtKB-UniRule"/>
</dbReference>
<organism evidence="3 4">
    <name type="scientific">Loktanella salsilacus</name>
    <dbReference type="NCBI Taxonomy" id="195913"/>
    <lineage>
        <taxon>Bacteria</taxon>
        <taxon>Pseudomonadati</taxon>
        <taxon>Pseudomonadota</taxon>
        <taxon>Alphaproteobacteria</taxon>
        <taxon>Rhodobacterales</taxon>
        <taxon>Roseobacteraceae</taxon>
        <taxon>Loktanella</taxon>
    </lineage>
</organism>
<dbReference type="RefSeq" id="WP_090185201.1">
    <property type="nucleotide sequence ID" value="NZ_FOTF01000002.1"/>
</dbReference>
<gene>
    <name evidence="1" type="primary">lptD</name>
    <name evidence="3" type="ORF">SAMN04488004_102229</name>
</gene>
<dbReference type="AlphaFoldDB" id="A0A1I4CPG6"/>
<dbReference type="EMBL" id="FOTF01000002">
    <property type="protein sequence ID" value="SFK81861.1"/>
    <property type="molecule type" value="Genomic_DNA"/>
</dbReference>
<sequence precursor="true">MRFFGTLVAALALAPQIVAAQMAATLVADTVDIVERNRLIATGNIEVLYEGNRLQASRITYDKPSDRLLIEGPILITGADGEILTADQADIDPKLENGVLLGARLVLDQQLQLAANQIDRADGRYSQLYKAAVTSCQVCSGEAPLWEIRAEKVLHDEDAQQLYFTNASFRIKGLPILYLPYMRLPDPTNTRATGLLIPQIVTNDSLGFGLKVPYYIALADDRDLLLTPFLATETATLGLRYRQAFAAGDVTITTSVSEDSLNDDSDLRGYLYATGDIDVGGGVKLQFDIQTASDSSYLSDYSISDTDRLSSILALTKVTDDFAASASLSYYQTLRDDEENASLPPLVGESAFVRRYYPAIGGTVTLGGSVDTLLRYGEAIGDAGRDMTRTGVTASWSKDWLSSTGVLLTTTGALEADVWQLNDAVDYDPTLARLVPYVQAELRYPLVRSNGKTRHVLEPVAALTYSHPVGDLPPNEDSARPELDEGNLLSLTQFSGQDAAEASTKLALGLTWTRSGSEGVTSQLGFGRILRSDTNRAFTLTSGQRNAASDWLVAAQIALPRGLTFDARGLLQDDGTTTLATARVFWNRPDVQLAGGYIWQAADNNIDRPVVSEYSLEGAVDVSDTWNLGFDARYDVARDSPVSAGIDLGWSNECVTVSLSVSRSYASSTTVEPTTDYGLSVELQGFSANGMPQVTPATCQN</sequence>
<dbReference type="STRING" id="195913.SAMN04488004_102229"/>
<dbReference type="PANTHER" id="PTHR30189:SF1">
    <property type="entry name" value="LPS-ASSEMBLY PROTEIN LPTD"/>
    <property type="match status" value="1"/>
</dbReference>
<feature type="signal peptide" evidence="1">
    <location>
        <begin position="1"/>
        <end position="20"/>
    </location>
</feature>
<name>A0A1I4CPG6_9RHOB</name>
<dbReference type="InterPro" id="IPR020889">
    <property type="entry name" value="LipoPS_assembly_LptD"/>
</dbReference>
<feature type="domain" description="LptD C-terminal" evidence="2">
    <location>
        <begin position="268"/>
        <end position="604"/>
    </location>
</feature>
<keyword evidence="1" id="KW-0472">Membrane</keyword>
<dbReference type="GO" id="GO:1990351">
    <property type="term" value="C:transporter complex"/>
    <property type="evidence" value="ECO:0007669"/>
    <property type="project" value="TreeGrafter"/>
</dbReference>
<comment type="subcellular location">
    <subcellularLocation>
        <location evidence="1">Cell outer membrane</location>
    </subcellularLocation>
</comment>
<comment type="function">
    <text evidence="1">Involved in the assembly of lipopolysaccharide (LPS) at the surface of the outer membrane.</text>
</comment>
<keyword evidence="1" id="KW-0732">Signal</keyword>